<proteinExistence type="predicted"/>
<reference evidence="1" key="1">
    <citation type="journal article" date="2019" name="Environ. Microbiol.">
        <title>Fungal ecological strategies reflected in gene transcription - a case study of two litter decomposers.</title>
        <authorList>
            <person name="Barbi F."/>
            <person name="Kohler A."/>
            <person name="Barry K."/>
            <person name="Baskaran P."/>
            <person name="Daum C."/>
            <person name="Fauchery L."/>
            <person name="Ihrmark K."/>
            <person name="Kuo A."/>
            <person name="LaButti K."/>
            <person name="Lipzen A."/>
            <person name="Morin E."/>
            <person name="Grigoriev I.V."/>
            <person name="Henrissat B."/>
            <person name="Lindahl B."/>
            <person name="Martin F."/>
        </authorList>
    </citation>
    <scope>NUCLEOTIDE SEQUENCE</scope>
    <source>
        <strain evidence="1">JB14</strain>
    </source>
</reference>
<dbReference type="OrthoDB" id="3052647at2759"/>
<protein>
    <submittedName>
        <fullName evidence="1">Uncharacterized protein</fullName>
    </submittedName>
</protein>
<gene>
    <name evidence="1" type="ORF">BT96DRAFT_675606</name>
</gene>
<dbReference type="AlphaFoldDB" id="A0A6A4HRA3"/>
<evidence type="ECO:0000313" key="1">
    <source>
        <dbReference type="EMBL" id="KAE9399888.1"/>
    </source>
</evidence>
<evidence type="ECO:0000313" key="2">
    <source>
        <dbReference type="Proteomes" id="UP000799118"/>
    </source>
</evidence>
<keyword evidence="2" id="KW-1185">Reference proteome</keyword>
<accession>A0A6A4HRA3</accession>
<organism evidence="1 2">
    <name type="scientific">Gymnopus androsaceus JB14</name>
    <dbReference type="NCBI Taxonomy" id="1447944"/>
    <lineage>
        <taxon>Eukaryota</taxon>
        <taxon>Fungi</taxon>
        <taxon>Dikarya</taxon>
        <taxon>Basidiomycota</taxon>
        <taxon>Agaricomycotina</taxon>
        <taxon>Agaricomycetes</taxon>
        <taxon>Agaricomycetidae</taxon>
        <taxon>Agaricales</taxon>
        <taxon>Marasmiineae</taxon>
        <taxon>Omphalotaceae</taxon>
        <taxon>Gymnopus</taxon>
    </lineage>
</organism>
<dbReference type="Proteomes" id="UP000799118">
    <property type="component" value="Unassembled WGS sequence"/>
</dbReference>
<sequence>MSTVWFMVDDTDPRIDYSGSWYFNTTVADALGRNDYDLLSVTGPAFNSTVHTTTGNASLAFRFNGSSNIGVYGTLDGINEGGFPVPHISCVVDPGGKGFSSSESKKFHLQVVHHLMCSTTSTLAMLVVYHSESMCCKSPSQIPSILYGHSTILHTRVWKILH</sequence>
<name>A0A6A4HRA3_9AGAR</name>
<dbReference type="EMBL" id="ML769463">
    <property type="protein sequence ID" value="KAE9399888.1"/>
    <property type="molecule type" value="Genomic_DNA"/>
</dbReference>